<dbReference type="AlphaFoldDB" id="Q93KX8"/>
<reference evidence="2" key="1">
    <citation type="journal article" date="2001" name="Chem. Biol.">
        <title>Biosynthesis of the orthosomycin antibiotic avilamycin A: deductions from the molecular analysis of the avi biosynthetic gene cluster of Streptomyces viridochromogenes Tu57 and production of new antibiotics.</title>
        <authorList>
            <person name="Weitnauer G."/>
            <person name="Muhlenweg A."/>
            <person name="Trefzer A."/>
            <person name="Hoffmeister D."/>
            <person name="Sussmuth R.D."/>
            <person name="Jung G."/>
            <person name="Welzel K."/>
            <person name="Vente A."/>
            <person name="Girreser U."/>
            <person name="Bechthold A."/>
        </authorList>
    </citation>
    <scope>NUCLEOTIDE SEQUENCE</scope>
    <source>
        <strain evidence="2">Tue57</strain>
    </source>
</reference>
<organism evidence="2">
    <name type="scientific">Streptomyces viridochromogenes Tue57</name>
    <dbReference type="NCBI Taxonomy" id="1160705"/>
    <lineage>
        <taxon>Bacteria</taxon>
        <taxon>Bacillati</taxon>
        <taxon>Actinomycetota</taxon>
        <taxon>Actinomycetes</taxon>
        <taxon>Kitasatosporales</taxon>
        <taxon>Streptomycetaceae</taxon>
        <taxon>Streptomyces</taxon>
    </lineage>
</organism>
<sequence>MSSKPGQVSPSHHRPQTRIRRSRACLAASTTSMNGFHRPQLLPMYCSS</sequence>
<proteinExistence type="predicted"/>
<evidence type="ECO:0000256" key="1">
    <source>
        <dbReference type="SAM" id="MobiDB-lite"/>
    </source>
</evidence>
<dbReference type="EMBL" id="AF333038">
    <property type="protein sequence ID" value="AAK83167.1"/>
    <property type="molecule type" value="Genomic_DNA"/>
</dbReference>
<feature type="compositionally biased region" description="Basic residues" evidence="1">
    <location>
        <begin position="11"/>
        <end position="21"/>
    </location>
</feature>
<name>Q93KX8_STRVR</name>
<gene>
    <name evidence="2" type="primary">aviX7</name>
</gene>
<evidence type="ECO:0000313" key="2">
    <source>
        <dbReference type="EMBL" id="AAK83167.1"/>
    </source>
</evidence>
<reference evidence="2" key="2">
    <citation type="journal article" date="2004" name="Chem. Biol.">
        <title>Novel avilamycin derivatives with improved polarity generated by targeted gene disruption.</title>
        <authorList>
            <person name="Weitnauer G."/>
            <person name="Hauser G."/>
            <person name="Hofmann C."/>
            <person name="Linder U."/>
            <person name="Boll R."/>
            <person name="Pelz K."/>
            <person name="Glaser S.J."/>
            <person name="Bechthold A."/>
        </authorList>
    </citation>
    <scope>NUCLEOTIDE SEQUENCE</scope>
    <source>
        <strain evidence="2">Tue57</strain>
    </source>
</reference>
<feature type="compositionally biased region" description="Polar residues" evidence="1">
    <location>
        <begin position="1"/>
        <end position="10"/>
    </location>
</feature>
<accession>Q93KX8</accession>
<protein>
    <submittedName>
        <fullName evidence="2">AviX7</fullName>
    </submittedName>
</protein>
<feature type="region of interest" description="Disordered" evidence="1">
    <location>
        <begin position="1"/>
        <end position="21"/>
    </location>
</feature>